<proteinExistence type="predicted"/>
<feature type="region of interest" description="Disordered" evidence="1">
    <location>
        <begin position="176"/>
        <end position="212"/>
    </location>
</feature>
<feature type="compositionally biased region" description="Polar residues" evidence="1">
    <location>
        <begin position="182"/>
        <end position="191"/>
    </location>
</feature>
<evidence type="ECO:0000313" key="3">
    <source>
        <dbReference type="RefSeq" id="XP_031441163.1"/>
    </source>
</evidence>
<dbReference type="RefSeq" id="XP_031441163.1">
    <property type="nucleotide sequence ID" value="XM_031585303.2"/>
</dbReference>
<dbReference type="GeneID" id="105907157"/>
<dbReference type="AlphaFoldDB" id="A0A6P8GR22"/>
<sequence length="246" mass="26710">MTPLDFYYTDPNLPPGSRIPNIVTKFEAMENFQLNTPAPIMSSQLAPLVQPDPFLSGTHPIRNLGTRSWTIDLCHRPHPYIQRPQTEGTLEVIQMSPAEDEAITSLLLLHHSTGTQQHKVKRSPSPGLVAQMQQHPVQSPSADVLSQGQEAVLTTSEIAPEASSLSVVTTTVNKRHSKEHCNTPQEISPSGLSEYHPELHPGSPEPSTELEDRPGLSLVAQVGGGGDSFEYPDLLAGVDCPLRPAV</sequence>
<dbReference type="Proteomes" id="UP000515152">
    <property type="component" value="Chromosome 18"/>
</dbReference>
<protein>
    <submittedName>
        <fullName evidence="3">Uncharacterized protein LOC105907157 isoform X2</fullName>
    </submittedName>
</protein>
<evidence type="ECO:0000313" key="2">
    <source>
        <dbReference type="Proteomes" id="UP000515152"/>
    </source>
</evidence>
<name>A0A6P8GR22_CLUHA</name>
<keyword evidence="2" id="KW-1185">Reference proteome</keyword>
<organism evidence="2 3">
    <name type="scientific">Clupea harengus</name>
    <name type="common">Atlantic herring</name>
    <dbReference type="NCBI Taxonomy" id="7950"/>
    <lineage>
        <taxon>Eukaryota</taxon>
        <taxon>Metazoa</taxon>
        <taxon>Chordata</taxon>
        <taxon>Craniata</taxon>
        <taxon>Vertebrata</taxon>
        <taxon>Euteleostomi</taxon>
        <taxon>Actinopterygii</taxon>
        <taxon>Neopterygii</taxon>
        <taxon>Teleostei</taxon>
        <taxon>Clupei</taxon>
        <taxon>Clupeiformes</taxon>
        <taxon>Clupeoidei</taxon>
        <taxon>Clupeidae</taxon>
        <taxon>Clupea</taxon>
    </lineage>
</organism>
<evidence type="ECO:0000256" key="1">
    <source>
        <dbReference type="SAM" id="MobiDB-lite"/>
    </source>
</evidence>
<reference evidence="3" key="1">
    <citation type="submission" date="2025-08" db="UniProtKB">
        <authorList>
            <consortium name="RefSeq"/>
        </authorList>
    </citation>
    <scope>IDENTIFICATION</scope>
</reference>
<accession>A0A6P8GR22</accession>
<gene>
    <name evidence="3" type="primary">LOC105907157</name>
</gene>